<feature type="compositionally biased region" description="Low complexity" evidence="10">
    <location>
        <begin position="435"/>
        <end position="459"/>
    </location>
</feature>
<feature type="domain" description="Protein kinase" evidence="11">
    <location>
        <begin position="598"/>
        <end position="925"/>
    </location>
</feature>
<organism evidence="13 14">
    <name type="scientific">Taenia crassiceps</name>
    <dbReference type="NCBI Taxonomy" id="6207"/>
    <lineage>
        <taxon>Eukaryota</taxon>
        <taxon>Metazoa</taxon>
        <taxon>Spiralia</taxon>
        <taxon>Lophotrochozoa</taxon>
        <taxon>Platyhelminthes</taxon>
        <taxon>Cestoda</taxon>
        <taxon>Eucestoda</taxon>
        <taxon>Cyclophyllidea</taxon>
        <taxon>Taeniidae</taxon>
        <taxon>Taenia</taxon>
    </lineage>
</organism>
<comment type="catalytic activity">
    <reaction evidence="8">
        <text>L-threonyl-[protein] + ATP = O-phospho-L-threonyl-[protein] + ADP + H(+)</text>
        <dbReference type="Rhea" id="RHEA:46608"/>
        <dbReference type="Rhea" id="RHEA-COMP:11060"/>
        <dbReference type="Rhea" id="RHEA-COMP:11605"/>
        <dbReference type="ChEBI" id="CHEBI:15378"/>
        <dbReference type="ChEBI" id="CHEBI:30013"/>
        <dbReference type="ChEBI" id="CHEBI:30616"/>
        <dbReference type="ChEBI" id="CHEBI:61977"/>
        <dbReference type="ChEBI" id="CHEBI:456216"/>
        <dbReference type="EC" id="2.7.11.1"/>
    </reaction>
</comment>
<dbReference type="SMART" id="SM00133">
    <property type="entry name" value="S_TK_X"/>
    <property type="match status" value="1"/>
</dbReference>
<protein>
    <recommendedName>
        <fullName evidence="2">non-specific serine/threonine protein kinase</fullName>
        <ecNumber evidence="2">2.7.11.1</ecNumber>
    </recommendedName>
</protein>
<feature type="compositionally biased region" description="Polar residues" evidence="10">
    <location>
        <begin position="1"/>
        <end position="41"/>
    </location>
</feature>
<keyword evidence="14" id="KW-1185">Reference proteome</keyword>
<feature type="region of interest" description="Disordered" evidence="10">
    <location>
        <begin position="306"/>
        <end position="383"/>
    </location>
</feature>
<feature type="compositionally biased region" description="Low complexity" evidence="10">
    <location>
        <begin position="232"/>
        <end position="248"/>
    </location>
</feature>
<dbReference type="InterPro" id="IPR008271">
    <property type="entry name" value="Ser/Thr_kinase_AS"/>
</dbReference>
<dbReference type="Gene3D" id="1.10.510.10">
    <property type="entry name" value="Transferase(Phosphotransferase) domain 1"/>
    <property type="match status" value="1"/>
</dbReference>
<dbReference type="Gene3D" id="3.30.200.20">
    <property type="entry name" value="Phosphorylase Kinase, domain 1"/>
    <property type="match status" value="1"/>
</dbReference>
<evidence type="ECO:0000256" key="7">
    <source>
        <dbReference type="ARBA" id="ARBA00022840"/>
    </source>
</evidence>
<evidence type="ECO:0000256" key="3">
    <source>
        <dbReference type="ARBA" id="ARBA00022527"/>
    </source>
</evidence>
<keyword evidence="4" id="KW-0808">Transferase</keyword>
<feature type="compositionally biased region" description="Pro residues" evidence="10">
    <location>
        <begin position="216"/>
        <end position="231"/>
    </location>
</feature>
<comment type="similarity">
    <text evidence="1">Belongs to the protein kinase superfamily. AGC Ser/Thr protein kinase family.</text>
</comment>
<dbReference type="PANTHER" id="PTHR24356">
    <property type="entry name" value="SERINE/THREONINE-PROTEIN KINASE"/>
    <property type="match status" value="1"/>
</dbReference>
<dbReference type="InterPro" id="IPR000961">
    <property type="entry name" value="AGC-kinase_C"/>
</dbReference>
<dbReference type="EMBL" id="JAKROA010000004">
    <property type="protein sequence ID" value="KAL5107718.1"/>
    <property type="molecule type" value="Genomic_DNA"/>
</dbReference>
<dbReference type="Pfam" id="PF00069">
    <property type="entry name" value="Pkinase"/>
    <property type="match status" value="2"/>
</dbReference>
<dbReference type="EC" id="2.7.11.1" evidence="2"/>
<evidence type="ECO:0000256" key="9">
    <source>
        <dbReference type="ARBA" id="ARBA00048679"/>
    </source>
</evidence>
<dbReference type="Proteomes" id="UP001651158">
    <property type="component" value="Unassembled WGS sequence"/>
</dbReference>
<accession>A0ABR4QD96</accession>
<gene>
    <name evidence="13" type="ORF">TcWFU_004969</name>
</gene>
<evidence type="ECO:0000256" key="5">
    <source>
        <dbReference type="ARBA" id="ARBA00022741"/>
    </source>
</evidence>
<feature type="compositionally biased region" description="Polar residues" evidence="10">
    <location>
        <begin position="314"/>
        <end position="324"/>
    </location>
</feature>
<feature type="compositionally biased region" description="Low complexity" evidence="10">
    <location>
        <begin position="52"/>
        <end position="62"/>
    </location>
</feature>
<keyword evidence="7" id="KW-0067">ATP-binding</keyword>
<feature type="compositionally biased region" description="Polar residues" evidence="10">
    <location>
        <begin position="255"/>
        <end position="280"/>
    </location>
</feature>
<name>A0ABR4QD96_9CEST</name>
<feature type="region of interest" description="Disordered" evidence="10">
    <location>
        <begin position="216"/>
        <end position="280"/>
    </location>
</feature>
<evidence type="ECO:0000313" key="14">
    <source>
        <dbReference type="Proteomes" id="UP001651158"/>
    </source>
</evidence>
<keyword evidence="6 13" id="KW-0418">Kinase</keyword>
<evidence type="ECO:0000256" key="4">
    <source>
        <dbReference type="ARBA" id="ARBA00022679"/>
    </source>
</evidence>
<evidence type="ECO:0000256" key="10">
    <source>
        <dbReference type="SAM" id="MobiDB-lite"/>
    </source>
</evidence>
<feature type="region of interest" description="Disordered" evidence="10">
    <location>
        <begin position="955"/>
        <end position="979"/>
    </location>
</feature>
<dbReference type="InterPro" id="IPR000719">
    <property type="entry name" value="Prot_kinase_dom"/>
</dbReference>
<feature type="compositionally biased region" description="Polar residues" evidence="10">
    <location>
        <begin position="363"/>
        <end position="383"/>
    </location>
</feature>
<feature type="compositionally biased region" description="Low complexity" evidence="10">
    <location>
        <begin position="963"/>
        <end position="972"/>
    </location>
</feature>
<dbReference type="SUPFAM" id="SSF56112">
    <property type="entry name" value="Protein kinase-like (PK-like)"/>
    <property type="match status" value="1"/>
</dbReference>
<dbReference type="GO" id="GO:0016301">
    <property type="term" value="F:kinase activity"/>
    <property type="evidence" value="ECO:0007669"/>
    <property type="project" value="UniProtKB-KW"/>
</dbReference>
<sequence>MSTSVNFKKSPNLNYRQGGQPRYISSSDSQHLQNLPLQPSASFLRHPDDVLQPPQQSPSGSQWLTPPTSSALLSYQHQTGSSTIFHHPPSRPTFQLHPECYGQMPSPISLSHAPATAYLCNYAPVDSAARFYVNGSLTQAIEAWPTAYQPPRTPQPGPHPSYSYHPHEMAMAPTDSSVLQRPSELDFVNARKGSVSPHSVAAQASPAKTKILFPARPPAIMPTGSPPPLPPRTTRQPQSQTQTQQQRPPALPPSGNGQHGKQSDPWSNWGGSAGVTSIPTSGGLPQSIPYFSAPSSGKVVKFATSSGVHRPSTLLPNTDDSSSGHCLKPRSANPSKETTPIEMGHRKTKSPSPCPLSGHHTKASTPNRQRQLLSAERQASPSNEIFRQNMHKLSTAVAASTTSGATPAEPRLVCCLSVASDQESGQVKGSDVGLSASPSSPFSRSSSSVSVSESLSDSSPSHDSDEPCGSSSHSSSSFCSDCAHSGINTNVAKNDATTTNAVGVGKEEEEEETTGDADYVPFVKAVNPAVYRRFIEQKYFSNVGRVHKEREERQVRLEAEMALMGLSEASRAHMRKMLQAKESNYMRMQRARMDESMFIRIKRLGVGAFGWVWLVRKKENRQLYAMKILKKRDVVRRRQLAHVQAERDILAEADSDWVVKLFFSFQDSHALYLVMEYIPGGDMMSLLIKKEIFEEPLARFYIAELTLALESVHELGFIHRDIKPDNILINHDGHIKLTDFGLCTSFRWTHSSKYWDPVFAIPQPGQEKTTTISTTTETTVAGGTTGVAEGDAEGGESEVGDQVWPMHDQTLERRIRSSSNRRCAKSLVGTPNYIAPEILRRQEYNRACDWWSVGVILYEMLVGRPPFVAQTALDTQLRVIQWQRHLRIPGEPRLASDAADLIRKLLCDPEDRLADPRLMKQHTFFSSVDWDKLPTQTPPYVPTILNELDTSNFDAVDEEAGGDDQASSQSSCGGAGGGGGTFGLTSAPHAFPDFTFKRFFDQDNNPTVPERSAIGSTEAWHQTNQTRPDLPLTHQIVT</sequence>
<dbReference type="CDD" id="cd21774">
    <property type="entry name" value="MobB_LATS"/>
    <property type="match status" value="1"/>
</dbReference>
<dbReference type="PROSITE" id="PS50011">
    <property type="entry name" value="PROTEIN_KINASE_DOM"/>
    <property type="match status" value="1"/>
</dbReference>
<feature type="domain" description="AGC-kinase C-terminal" evidence="12">
    <location>
        <begin position="926"/>
        <end position="1006"/>
    </location>
</feature>
<evidence type="ECO:0000256" key="2">
    <source>
        <dbReference type="ARBA" id="ARBA00012513"/>
    </source>
</evidence>
<feature type="region of interest" description="Disordered" evidence="10">
    <location>
        <begin position="425"/>
        <end position="471"/>
    </location>
</feature>
<feature type="region of interest" description="Disordered" evidence="10">
    <location>
        <begin position="1016"/>
        <end position="1038"/>
    </location>
</feature>
<evidence type="ECO:0000259" key="11">
    <source>
        <dbReference type="PROSITE" id="PS50011"/>
    </source>
</evidence>
<dbReference type="PANTHER" id="PTHR24356:SF418">
    <property type="entry name" value="SERINE_THREONINE-PROTEIN KINASE WARTS"/>
    <property type="match status" value="1"/>
</dbReference>
<evidence type="ECO:0000259" key="12">
    <source>
        <dbReference type="PROSITE" id="PS51285"/>
    </source>
</evidence>
<reference evidence="13 14" key="1">
    <citation type="journal article" date="2022" name="Front. Cell. Infect. Microbiol.">
        <title>The Genomes of Two Strains of Taenia crassiceps the Animal Model for the Study of Human Cysticercosis.</title>
        <authorList>
            <person name="Bobes R.J."/>
            <person name="Estrada K."/>
            <person name="Rios-Valencia D.G."/>
            <person name="Calderon-Gallegos A."/>
            <person name="de la Torre P."/>
            <person name="Carrero J.C."/>
            <person name="Sanchez-Flores A."/>
            <person name="Laclette J.P."/>
        </authorList>
    </citation>
    <scope>NUCLEOTIDE SEQUENCE [LARGE SCALE GENOMIC DNA]</scope>
    <source>
        <strain evidence="13">WFUcys</strain>
    </source>
</reference>
<dbReference type="PROSITE" id="PS51285">
    <property type="entry name" value="AGC_KINASE_CTER"/>
    <property type="match status" value="1"/>
</dbReference>
<evidence type="ECO:0000313" key="13">
    <source>
        <dbReference type="EMBL" id="KAL5107718.1"/>
    </source>
</evidence>
<proteinExistence type="inferred from homology"/>
<dbReference type="SMART" id="SM00220">
    <property type="entry name" value="S_TKc"/>
    <property type="match status" value="1"/>
</dbReference>
<keyword evidence="3" id="KW-0723">Serine/threonine-protein kinase</keyword>
<feature type="region of interest" description="Disordered" evidence="10">
    <location>
        <begin position="1"/>
        <end position="68"/>
    </location>
</feature>
<dbReference type="InterPro" id="IPR011009">
    <property type="entry name" value="Kinase-like_dom_sf"/>
</dbReference>
<evidence type="ECO:0000256" key="8">
    <source>
        <dbReference type="ARBA" id="ARBA00047899"/>
    </source>
</evidence>
<comment type="catalytic activity">
    <reaction evidence="9">
        <text>L-seryl-[protein] + ATP = O-phospho-L-seryl-[protein] + ADP + H(+)</text>
        <dbReference type="Rhea" id="RHEA:17989"/>
        <dbReference type="Rhea" id="RHEA-COMP:9863"/>
        <dbReference type="Rhea" id="RHEA-COMP:11604"/>
        <dbReference type="ChEBI" id="CHEBI:15378"/>
        <dbReference type="ChEBI" id="CHEBI:29999"/>
        <dbReference type="ChEBI" id="CHEBI:30616"/>
        <dbReference type="ChEBI" id="CHEBI:83421"/>
        <dbReference type="ChEBI" id="CHEBI:456216"/>
        <dbReference type="EC" id="2.7.11.1"/>
    </reaction>
</comment>
<evidence type="ECO:0000256" key="6">
    <source>
        <dbReference type="ARBA" id="ARBA00022777"/>
    </source>
</evidence>
<comment type="caution">
    <text evidence="13">The sequence shown here is derived from an EMBL/GenBank/DDBJ whole genome shotgun (WGS) entry which is preliminary data.</text>
</comment>
<dbReference type="InterPro" id="IPR050236">
    <property type="entry name" value="Ser_Thr_kinase_AGC"/>
</dbReference>
<keyword evidence="5" id="KW-0547">Nucleotide-binding</keyword>
<dbReference type="PROSITE" id="PS00108">
    <property type="entry name" value="PROTEIN_KINASE_ST"/>
    <property type="match status" value="1"/>
</dbReference>
<evidence type="ECO:0000256" key="1">
    <source>
        <dbReference type="ARBA" id="ARBA00009903"/>
    </source>
</evidence>